<dbReference type="Pfam" id="PF00326">
    <property type="entry name" value="Peptidase_S9"/>
    <property type="match status" value="1"/>
</dbReference>
<dbReference type="GO" id="GO:0005829">
    <property type="term" value="C:cytosol"/>
    <property type="evidence" value="ECO:0007669"/>
    <property type="project" value="TreeGrafter"/>
</dbReference>
<evidence type="ECO:0000256" key="2">
    <source>
        <dbReference type="ARBA" id="ARBA00005228"/>
    </source>
</evidence>
<dbReference type="GO" id="GO:0004252">
    <property type="term" value="F:serine-type endopeptidase activity"/>
    <property type="evidence" value="ECO:0007669"/>
    <property type="project" value="UniProtKB-UniRule"/>
</dbReference>
<dbReference type="EMBL" id="JADCTT010000022">
    <property type="protein sequence ID" value="KAF9742209.1"/>
    <property type="molecule type" value="Genomic_DNA"/>
</dbReference>
<protein>
    <recommendedName>
        <fullName evidence="3">Prolyl endopeptidase</fullName>
        <ecNumber evidence="3">3.4.21.-</ecNumber>
    </recommendedName>
</protein>
<dbReference type="PANTHER" id="PTHR42881:SF2">
    <property type="entry name" value="PROLYL ENDOPEPTIDASE"/>
    <property type="match status" value="1"/>
</dbReference>
<dbReference type="Gene3D" id="2.130.10.120">
    <property type="entry name" value="Prolyl oligopeptidase, N-terminal domain"/>
    <property type="match status" value="1"/>
</dbReference>
<dbReference type="InterPro" id="IPR051167">
    <property type="entry name" value="Prolyl_oligopep/macrocyclase"/>
</dbReference>
<keyword evidence="3" id="KW-0720">Serine protease</keyword>
<comment type="similarity">
    <text evidence="2 3">Belongs to the peptidase S9A family.</text>
</comment>
<dbReference type="InterPro" id="IPR002470">
    <property type="entry name" value="Peptidase_S9A"/>
</dbReference>
<keyword evidence="3" id="KW-0378">Hydrolase</keyword>
<dbReference type="GO" id="GO:0006508">
    <property type="term" value="P:proteolysis"/>
    <property type="evidence" value="ECO:0007669"/>
    <property type="project" value="UniProtKB-KW"/>
</dbReference>
<feature type="domain" description="Peptidase S9 prolyl oligopeptidase catalytic" evidence="4">
    <location>
        <begin position="97"/>
        <end position="162"/>
    </location>
</feature>
<name>A0A8H7N067_BIOOC</name>
<dbReference type="InterPro" id="IPR001375">
    <property type="entry name" value="Peptidase_S9_cat"/>
</dbReference>
<dbReference type="EC" id="3.4.21.-" evidence="3"/>
<dbReference type="InterPro" id="IPR029058">
    <property type="entry name" value="AB_hydrolase_fold"/>
</dbReference>
<dbReference type="Proteomes" id="UP000616885">
    <property type="component" value="Unassembled WGS sequence"/>
</dbReference>
<dbReference type="AlphaFoldDB" id="A0A8H7N067"/>
<sequence>MTESGLLSPTKAWLESLDERQRLLFSHPASFDASGFSVSQQSTTSKDGTSIDFCLLLPKKTNGPISILMTSYAAFGSTLPLDYLHPMFGGTSFVPWLEGGGGLVVTSTRGGSDLGESWHQQAMKENRQKLYDDFIAVAEKLIADGHSHPDQLGFFGRPNGGSSLLSWEPNDPIYLEPSLATFQRRTC</sequence>
<organism evidence="5 6">
    <name type="scientific">Bionectria ochroleuca</name>
    <name type="common">Gliocladium roseum</name>
    <dbReference type="NCBI Taxonomy" id="29856"/>
    <lineage>
        <taxon>Eukaryota</taxon>
        <taxon>Fungi</taxon>
        <taxon>Dikarya</taxon>
        <taxon>Ascomycota</taxon>
        <taxon>Pezizomycotina</taxon>
        <taxon>Sordariomycetes</taxon>
        <taxon>Hypocreomycetidae</taxon>
        <taxon>Hypocreales</taxon>
        <taxon>Bionectriaceae</taxon>
        <taxon>Clonostachys</taxon>
    </lineage>
</organism>
<comment type="catalytic activity">
    <reaction evidence="1">
        <text>Hydrolysis of Pro-|-Xaa &gt;&gt; Ala-|-Xaa in oligopeptides.</text>
        <dbReference type="EC" id="3.4.21.26"/>
    </reaction>
</comment>
<evidence type="ECO:0000259" key="4">
    <source>
        <dbReference type="Pfam" id="PF00326"/>
    </source>
</evidence>
<dbReference type="GO" id="GO:0070012">
    <property type="term" value="F:oligopeptidase activity"/>
    <property type="evidence" value="ECO:0007669"/>
    <property type="project" value="TreeGrafter"/>
</dbReference>
<comment type="caution">
    <text evidence="5">The sequence shown here is derived from an EMBL/GenBank/DDBJ whole genome shotgun (WGS) entry which is preliminary data.</text>
</comment>
<evidence type="ECO:0000313" key="6">
    <source>
        <dbReference type="Proteomes" id="UP000616885"/>
    </source>
</evidence>
<gene>
    <name evidence="5" type="ORF">IM811_009509</name>
</gene>
<evidence type="ECO:0000313" key="5">
    <source>
        <dbReference type="EMBL" id="KAF9742209.1"/>
    </source>
</evidence>
<keyword evidence="3" id="KW-0645">Protease</keyword>
<evidence type="ECO:0000256" key="1">
    <source>
        <dbReference type="ARBA" id="ARBA00001070"/>
    </source>
</evidence>
<dbReference type="PANTHER" id="PTHR42881">
    <property type="entry name" value="PROLYL ENDOPEPTIDASE"/>
    <property type="match status" value="1"/>
</dbReference>
<evidence type="ECO:0000256" key="3">
    <source>
        <dbReference type="RuleBase" id="RU368024"/>
    </source>
</evidence>
<proteinExistence type="inferred from homology"/>
<accession>A0A8H7N067</accession>
<dbReference type="PRINTS" id="PR00862">
    <property type="entry name" value="PROLIGOPTASE"/>
</dbReference>
<dbReference type="SUPFAM" id="SSF53474">
    <property type="entry name" value="alpha/beta-Hydrolases"/>
    <property type="match status" value="1"/>
</dbReference>
<dbReference type="Gene3D" id="3.40.50.1820">
    <property type="entry name" value="alpha/beta hydrolase"/>
    <property type="match status" value="1"/>
</dbReference>
<reference evidence="5" key="1">
    <citation type="submission" date="2020-10" db="EMBL/GenBank/DDBJ databases">
        <title>High-Quality Genome Resource of Clonostachys rosea strain S41 by Oxford Nanopore Long-Read Sequencing.</title>
        <authorList>
            <person name="Wang H."/>
        </authorList>
    </citation>
    <scope>NUCLEOTIDE SEQUENCE</scope>
    <source>
        <strain evidence="5">S41</strain>
    </source>
</reference>